<feature type="transmembrane region" description="Helical" evidence="6">
    <location>
        <begin position="477"/>
        <end position="498"/>
    </location>
</feature>
<evidence type="ECO:0000256" key="5">
    <source>
        <dbReference type="ARBA" id="ARBA00023136"/>
    </source>
</evidence>
<evidence type="ECO:0000256" key="1">
    <source>
        <dbReference type="ARBA" id="ARBA00004651"/>
    </source>
</evidence>
<dbReference type="RefSeq" id="WP_025087927.1">
    <property type="nucleotide sequence ID" value="NZ_AZFT01000009.1"/>
</dbReference>
<keyword evidence="2" id="KW-1003">Cell membrane</keyword>
<comment type="caution">
    <text evidence="7">The sequence shown here is derived from an EMBL/GenBank/DDBJ whole genome shotgun (WGS) entry which is preliminary data.</text>
</comment>
<feature type="transmembrane region" description="Helical" evidence="6">
    <location>
        <begin position="381"/>
        <end position="402"/>
    </location>
</feature>
<dbReference type="InterPro" id="IPR050833">
    <property type="entry name" value="Poly_Biosynth_Transport"/>
</dbReference>
<feature type="transmembrane region" description="Helical" evidence="6">
    <location>
        <begin position="280"/>
        <end position="297"/>
    </location>
</feature>
<feature type="transmembrane region" description="Helical" evidence="6">
    <location>
        <begin position="318"/>
        <end position="337"/>
    </location>
</feature>
<dbReference type="PANTHER" id="PTHR30250:SF29">
    <property type="entry name" value="POLYSACCHARIDE BIOSYNTHESIS PROTEIN C-TERMINAL DOMAIN-CONTAINING PROTEIN"/>
    <property type="match status" value="1"/>
</dbReference>
<dbReference type="OrthoDB" id="9775950at2"/>
<feature type="transmembrane region" description="Helical" evidence="6">
    <location>
        <begin position="443"/>
        <end position="465"/>
    </location>
</feature>
<dbReference type="GO" id="GO:0005886">
    <property type="term" value="C:plasma membrane"/>
    <property type="evidence" value="ECO:0007669"/>
    <property type="project" value="UniProtKB-SubCell"/>
</dbReference>
<dbReference type="eggNOG" id="COG2244">
    <property type="taxonomic scope" value="Bacteria"/>
</dbReference>
<feature type="transmembrane region" description="Helical" evidence="6">
    <location>
        <begin position="88"/>
        <end position="111"/>
    </location>
</feature>
<feature type="transmembrane region" description="Helical" evidence="6">
    <location>
        <begin position="12"/>
        <end position="30"/>
    </location>
</feature>
<dbReference type="PANTHER" id="PTHR30250">
    <property type="entry name" value="PST FAMILY PREDICTED COLANIC ACID TRANSPORTER"/>
    <property type="match status" value="1"/>
</dbReference>
<feature type="transmembrane region" description="Helical" evidence="6">
    <location>
        <begin position="229"/>
        <end position="249"/>
    </location>
</feature>
<evidence type="ECO:0000256" key="2">
    <source>
        <dbReference type="ARBA" id="ARBA00022475"/>
    </source>
</evidence>
<keyword evidence="5 6" id="KW-0472">Membrane</keyword>
<feature type="transmembrane region" description="Helical" evidence="6">
    <location>
        <begin position="185"/>
        <end position="208"/>
    </location>
</feature>
<dbReference type="InterPro" id="IPR024923">
    <property type="entry name" value="PG_synth_SpoVB"/>
</dbReference>
<dbReference type="InterPro" id="IPR002797">
    <property type="entry name" value="Polysacc_synth"/>
</dbReference>
<feature type="transmembrane region" description="Helical" evidence="6">
    <location>
        <begin position="117"/>
        <end position="139"/>
    </location>
</feature>
<gene>
    <name evidence="7" type="ORF">FC32_GL000383</name>
</gene>
<proteinExistence type="predicted"/>
<name>A0A0R1U832_9LACO</name>
<feature type="transmembrane region" description="Helical" evidence="6">
    <location>
        <begin position="50"/>
        <end position="68"/>
    </location>
</feature>
<feature type="transmembrane region" description="Helical" evidence="6">
    <location>
        <begin position="357"/>
        <end position="374"/>
    </location>
</feature>
<dbReference type="AlphaFoldDB" id="A0A0R1U832"/>
<dbReference type="STRING" id="1423724.FC32_GL000383"/>
<dbReference type="Proteomes" id="UP000051324">
    <property type="component" value="Unassembled WGS sequence"/>
</dbReference>
<accession>A0A0R1U832</accession>
<dbReference type="CDD" id="cd13124">
    <property type="entry name" value="MATE_SpoVB_like"/>
    <property type="match status" value="1"/>
</dbReference>
<keyword evidence="4 6" id="KW-1133">Transmembrane helix</keyword>
<dbReference type="PATRIC" id="fig|1423724.4.peg.402"/>
<dbReference type="Pfam" id="PF01943">
    <property type="entry name" value="Polysacc_synt"/>
    <property type="match status" value="1"/>
</dbReference>
<evidence type="ECO:0000313" key="7">
    <source>
        <dbReference type="EMBL" id="KRL87090.1"/>
    </source>
</evidence>
<evidence type="ECO:0000313" key="8">
    <source>
        <dbReference type="Proteomes" id="UP000051324"/>
    </source>
</evidence>
<reference evidence="7 8" key="1">
    <citation type="journal article" date="2015" name="Genome Announc.">
        <title>Expanding the biotechnology potential of lactobacilli through comparative genomics of 213 strains and associated genera.</title>
        <authorList>
            <person name="Sun Z."/>
            <person name="Harris H.M."/>
            <person name="McCann A."/>
            <person name="Guo C."/>
            <person name="Argimon S."/>
            <person name="Zhang W."/>
            <person name="Yang X."/>
            <person name="Jeffery I.B."/>
            <person name="Cooney J.C."/>
            <person name="Kagawa T.F."/>
            <person name="Liu W."/>
            <person name="Song Y."/>
            <person name="Salvetti E."/>
            <person name="Wrobel A."/>
            <person name="Rasinkangas P."/>
            <person name="Parkhill J."/>
            <person name="Rea M.C."/>
            <person name="O'Sullivan O."/>
            <person name="Ritari J."/>
            <person name="Douillard F.P."/>
            <person name="Paul Ross R."/>
            <person name="Yang R."/>
            <person name="Briner A.E."/>
            <person name="Felis G.E."/>
            <person name="de Vos W.M."/>
            <person name="Barrangou R."/>
            <person name="Klaenhammer T.R."/>
            <person name="Caufield P.W."/>
            <person name="Cui Y."/>
            <person name="Zhang H."/>
            <person name="O'Toole P.W."/>
        </authorList>
    </citation>
    <scope>NUCLEOTIDE SEQUENCE [LARGE SCALE GENOMIC DNA]</scope>
    <source>
        <strain evidence="7 8">DSM 16634</strain>
    </source>
</reference>
<sequence>MKNEQVKKTMKGALILSIASLIAKILSAVYRIPFENIVGNTGFYVYQQVYPIYGICMTFALTGFPVYISKLIAEQHDEATKIKLSQQIFVILCVFSLGSFFGLRLFAPLLARAMGDMALISLIRSVSWMLLFMPFLAVGRGYYQGTFNMVPTAISQVTEQFMRVFVIIVAAVMFAHFNWDYYKMGSLAMFASSAGAIVACFSFVRFFSRDFRVKTTVPRFSYLQLTEKIFTEGVIICLFASTMVLLQLIDSFTVVRGLLHNGYLPEAAKNLKGIYDRGQPLLQLGMVLAVGFSSTLLPTLSHALKNKKMAEFRRISKVMLRISITISVAAAFGMIVLMPQINTLLFGDALLSRELSMYIFSVVFITLIGTYNSILQSLNQFLITVVGLLAAIVVKFVLNVWLIGRLDLMGASVATVLSLLVALGFILVFSPELIRGLFSEGHFWLKLGATTVNMLIVVKAFVLVYSHLIGNTRMDTLFISLVGASLGAIVFVVSALAFKLFSVREWLMLPGGKKILKVWQKLTRKGEQI</sequence>
<comment type="subcellular location">
    <subcellularLocation>
        <location evidence="1">Cell membrane</location>
        <topology evidence="1">Multi-pass membrane protein</topology>
    </subcellularLocation>
</comment>
<dbReference type="EMBL" id="AZFT01000009">
    <property type="protein sequence ID" value="KRL87090.1"/>
    <property type="molecule type" value="Genomic_DNA"/>
</dbReference>
<feature type="transmembrane region" description="Helical" evidence="6">
    <location>
        <begin position="160"/>
        <end position="179"/>
    </location>
</feature>
<evidence type="ECO:0000256" key="3">
    <source>
        <dbReference type="ARBA" id="ARBA00022692"/>
    </source>
</evidence>
<keyword evidence="8" id="KW-1185">Reference proteome</keyword>
<organism evidence="7 8">
    <name type="scientific">Ligilactobacillus apodemi DSM 16634 = JCM 16172</name>
    <dbReference type="NCBI Taxonomy" id="1423724"/>
    <lineage>
        <taxon>Bacteria</taxon>
        <taxon>Bacillati</taxon>
        <taxon>Bacillota</taxon>
        <taxon>Bacilli</taxon>
        <taxon>Lactobacillales</taxon>
        <taxon>Lactobacillaceae</taxon>
        <taxon>Ligilactobacillus</taxon>
    </lineage>
</organism>
<keyword evidence="3 6" id="KW-0812">Transmembrane</keyword>
<evidence type="ECO:0000256" key="4">
    <source>
        <dbReference type="ARBA" id="ARBA00022989"/>
    </source>
</evidence>
<protein>
    <submittedName>
        <fullName evidence="7">Polysaccharides export protein</fullName>
    </submittedName>
</protein>
<evidence type="ECO:0000256" key="6">
    <source>
        <dbReference type="SAM" id="Phobius"/>
    </source>
</evidence>
<dbReference type="PIRSF" id="PIRSF038958">
    <property type="entry name" value="PG_synth_SpoVB"/>
    <property type="match status" value="1"/>
</dbReference>
<feature type="transmembrane region" description="Helical" evidence="6">
    <location>
        <begin position="408"/>
        <end position="431"/>
    </location>
</feature>